<gene>
    <name evidence="2" type="ORF">AAFF_G00262930</name>
</gene>
<accession>A0AAD7SSM3</accession>
<evidence type="ECO:0000256" key="1">
    <source>
        <dbReference type="SAM" id="MobiDB-lite"/>
    </source>
</evidence>
<name>A0AAD7SSM3_9TELE</name>
<proteinExistence type="predicted"/>
<protein>
    <submittedName>
        <fullName evidence="2">Uncharacterized protein</fullName>
    </submittedName>
</protein>
<dbReference type="EMBL" id="JAINUG010000036">
    <property type="protein sequence ID" value="KAJ8408065.1"/>
    <property type="molecule type" value="Genomic_DNA"/>
</dbReference>
<sequence length="85" mass="9145">MGHACGSWDGRGFSLQHLTKQVKREPSTSARLAAPLHLSTAWPPPSTCHSPGPTGRVSAGRPLIQHPQCEPLRRREGFVHGDAAC</sequence>
<dbReference type="Proteomes" id="UP001221898">
    <property type="component" value="Unassembled WGS sequence"/>
</dbReference>
<feature type="region of interest" description="Disordered" evidence="1">
    <location>
        <begin position="36"/>
        <end position="65"/>
    </location>
</feature>
<reference evidence="2" key="1">
    <citation type="journal article" date="2023" name="Science">
        <title>Genome structures resolve the early diversification of teleost fishes.</title>
        <authorList>
            <person name="Parey E."/>
            <person name="Louis A."/>
            <person name="Montfort J."/>
            <person name="Bouchez O."/>
            <person name="Roques C."/>
            <person name="Iampietro C."/>
            <person name="Lluch J."/>
            <person name="Castinel A."/>
            <person name="Donnadieu C."/>
            <person name="Desvignes T."/>
            <person name="Floi Bucao C."/>
            <person name="Jouanno E."/>
            <person name="Wen M."/>
            <person name="Mejri S."/>
            <person name="Dirks R."/>
            <person name="Jansen H."/>
            <person name="Henkel C."/>
            <person name="Chen W.J."/>
            <person name="Zahm M."/>
            <person name="Cabau C."/>
            <person name="Klopp C."/>
            <person name="Thompson A.W."/>
            <person name="Robinson-Rechavi M."/>
            <person name="Braasch I."/>
            <person name="Lecointre G."/>
            <person name="Bobe J."/>
            <person name="Postlethwait J.H."/>
            <person name="Berthelot C."/>
            <person name="Roest Crollius H."/>
            <person name="Guiguen Y."/>
        </authorList>
    </citation>
    <scope>NUCLEOTIDE SEQUENCE</scope>
    <source>
        <strain evidence="2">NC1722</strain>
    </source>
</reference>
<keyword evidence="3" id="KW-1185">Reference proteome</keyword>
<evidence type="ECO:0000313" key="3">
    <source>
        <dbReference type="Proteomes" id="UP001221898"/>
    </source>
</evidence>
<dbReference type="AlphaFoldDB" id="A0AAD7SSM3"/>
<evidence type="ECO:0000313" key="2">
    <source>
        <dbReference type="EMBL" id="KAJ8408065.1"/>
    </source>
</evidence>
<comment type="caution">
    <text evidence="2">The sequence shown here is derived from an EMBL/GenBank/DDBJ whole genome shotgun (WGS) entry which is preliminary data.</text>
</comment>
<organism evidence="2 3">
    <name type="scientific">Aldrovandia affinis</name>
    <dbReference type="NCBI Taxonomy" id="143900"/>
    <lineage>
        <taxon>Eukaryota</taxon>
        <taxon>Metazoa</taxon>
        <taxon>Chordata</taxon>
        <taxon>Craniata</taxon>
        <taxon>Vertebrata</taxon>
        <taxon>Euteleostomi</taxon>
        <taxon>Actinopterygii</taxon>
        <taxon>Neopterygii</taxon>
        <taxon>Teleostei</taxon>
        <taxon>Notacanthiformes</taxon>
        <taxon>Halosauridae</taxon>
        <taxon>Aldrovandia</taxon>
    </lineage>
</organism>